<comment type="caution">
    <text evidence="1">The sequence shown here is derived from an EMBL/GenBank/DDBJ whole genome shotgun (WGS) entry which is preliminary data.</text>
</comment>
<proteinExistence type="predicted"/>
<dbReference type="Proteomes" id="UP000005580">
    <property type="component" value="Unassembled WGS sequence"/>
</dbReference>
<dbReference type="HOGENOM" id="CLU_3028555_0_0_10"/>
<organism evidence="1 2">
    <name type="scientific">Hoylesella oralis ATCC 33269</name>
    <dbReference type="NCBI Taxonomy" id="873533"/>
    <lineage>
        <taxon>Bacteria</taxon>
        <taxon>Pseudomonadati</taxon>
        <taxon>Bacteroidota</taxon>
        <taxon>Bacteroidia</taxon>
        <taxon>Bacteroidales</taxon>
        <taxon>Prevotellaceae</taxon>
        <taxon>Hoylesella</taxon>
    </lineage>
</organism>
<dbReference type="EMBL" id="AEPE02000006">
    <property type="protein sequence ID" value="EFZ35947.1"/>
    <property type="molecule type" value="Genomic_DNA"/>
</dbReference>
<name>E7RTE1_9BACT</name>
<accession>E7RTE1</accession>
<gene>
    <name evidence="1" type="ORF">HMPREF0663_12014</name>
</gene>
<protein>
    <submittedName>
        <fullName evidence="1">Uncharacterized protein</fullName>
    </submittedName>
</protein>
<keyword evidence="2" id="KW-1185">Reference proteome</keyword>
<evidence type="ECO:0000313" key="2">
    <source>
        <dbReference type="Proteomes" id="UP000005580"/>
    </source>
</evidence>
<reference evidence="1" key="1">
    <citation type="submission" date="2011-01" db="EMBL/GenBank/DDBJ databases">
        <authorList>
            <person name="Muzny D."/>
            <person name="Qin X."/>
            <person name="Buhay C."/>
            <person name="Dugan-Rocha S."/>
            <person name="Ding Y."/>
            <person name="Chen G."/>
            <person name="Hawes A."/>
            <person name="Holder M."/>
            <person name="Jhangiani S."/>
            <person name="Johnson A."/>
            <person name="Khan Z."/>
            <person name="Li Z."/>
            <person name="Liu W."/>
            <person name="Liu X."/>
            <person name="Perez L."/>
            <person name="Shen H."/>
            <person name="Wang Q."/>
            <person name="Watt J."/>
            <person name="Xi L."/>
            <person name="Xin Y."/>
            <person name="Zhou J."/>
            <person name="Deng J."/>
            <person name="Jiang H."/>
            <person name="Liu Y."/>
            <person name="Qu J."/>
            <person name="Song X.-Z."/>
            <person name="Zhang L."/>
            <person name="Villasana D."/>
            <person name="Johnson A."/>
            <person name="Liu J."/>
            <person name="Liyanage D."/>
            <person name="Lorensuhewa L."/>
            <person name="Robinson T."/>
            <person name="Song A."/>
            <person name="Song B.-B."/>
            <person name="Dinh H."/>
            <person name="Thornton R."/>
            <person name="Coyle M."/>
            <person name="Francisco L."/>
            <person name="Jackson L."/>
            <person name="Javaid M."/>
            <person name="Korchina V."/>
            <person name="Kovar C."/>
            <person name="Mata R."/>
            <person name="Mathew T."/>
            <person name="Ngo R."/>
            <person name="Nguyen L."/>
            <person name="Nguyen N."/>
            <person name="Okwuonu G."/>
            <person name="Ongeri F."/>
            <person name="Pham C."/>
            <person name="Simmons D."/>
            <person name="Wilczek-Boney K."/>
            <person name="Hale W."/>
            <person name="Jakkamsetti A."/>
            <person name="Pham P."/>
            <person name="Ruth R."/>
            <person name="San Lucas F."/>
            <person name="Warren J."/>
            <person name="Zhang J."/>
            <person name="Zhao Z."/>
            <person name="Zhou C."/>
            <person name="Zhu D."/>
            <person name="Lee S."/>
            <person name="Bess C."/>
            <person name="Blankenburg K."/>
            <person name="Forbes L."/>
            <person name="Fu Q."/>
            <person name="Gubbala S."/>
            <person name="Hirani K."/>
            <person name="Jayaseelan J.C."/>
            <person name="Lara F."/>
            <person name="Munidasa M."/>
            <person name="Palculict T."/>
            <person name="Patil S."/>
            <person name="Pu L.-L."/>
            <person name="Saada N."/>
            <person name="Tang L."/>
            <person name="Weissenberger G."/>
            <person name="Zhu Y."/>
            <person name="Hemphill L."/>
            <person name="Shang Y."/>
            <person name="Youmans B."/>
            <person name="Ayvaz T."/>
            <person name="Ross M."/>
            <person name="Santibanez J."/>
            <person name="Aqrawi P."/>
            <person name="Gross S."/>
            <person name="Joshi V."/>
            <person name="Fowler G."/>
            <person name="Nazareth L."/>
            <person name="Reid J."/>
            <person name="Worley K."/>
            <person name="Petrosino J."/>
            <person name="Highlander S."/>
            <person name="Gibbs R."/>
        </authorList>
    </citation>
    <scope>NUCLEOTIDE SEQUENCE [LARGE SCALE GENOMIC DNA]</scope>
    <source>
        <strain evidence="1">ATCC 33269</strain>
    </source>
</reference>
<dbReference type="STRING" id="28134.SAMN05444288_1153"/>
<dbReference type="AlphaFoldDB" id="E7RTE1"/>
<evidence type="ECO:0000313" key="1">
    <source>
        <dbReference type="EMBL" id="EFZ35947.1"/>
    </source>
</evidence>
<sequence length="57" mass="6445">MIMEVNHKQLQNGRNICAYKEKRHACGGIDNAVNLMKGVGGLKQYYARSRAMGIFRC</sequence>